<dbReference type="Proteomes" id="UP000638848">
    <property type="component" value="Unassembled WGS sequence"/>
</dbReference>
<keyword evidence="2" id="KW-1185">Reference proteome</keyword>
<organism evidence="1 2">
    <name type="scientific">Kocuria dechangensis</name>
    <dbReference type="NCBI Taxonomy" id="1176249"/>
    <lineage>
        <taxon>Bacteria</taxon>
        <taxon>Bacillati</taxon>
        <taxon>Actinomycetota</taxon>
        <taxon>Actinomycetes</taxon>
        <taxon>Micrococcales</taxon>
        <taxon>Micrococcaceae</taxon>
        <taxon>Kocuria</taxon>
    </lineage>
</organism>
<reference evidence="1" key="2">
    <citation type="submission" date="2020-09" db="EMBL/GenBank/DDBJ databases">
        <authorList>
            <person name="Sun Q."/>
            <person name="Zhou Y."/>
        </authorList>
    </citation>
    <scope>NUCLEOTIDE SEQUENCE</scope>
    <source>
        <strain evidence="1">CGMCC 1.12187</strain>
    </source>
</reference>
<reference evidence="1" key="1">
    <citation type="journal article" date="2014" name="Int. J. Syst. Evol. Microbiol.">
        <title>Complete genome sequence of Corynebacterium casei LMG S-19264T (=DSM 44701T), isolated from a smear-ripened cheese.</title>
        <authorList>
            <consortium name="US DOE Joint Genome Institute (JGI-PGF)"/>
            <person name="Walter F."/>
            <person name="Albersmeier A."/>
            <person name="Kalinowski J."/>
            <person name="Ruckert C."/>
        </authorList>
    </citation>
    <scope>NUCLEOTIDE SEQUENCE</scope>
    <source>
        <strain evidence="1">CGMCC 1.12187</strain>
    </source>
</reference>
<dbReference type="EMBL" id="BMEQ01000002">
    <property type="protein sequence ID" value="GGG45716.1"/>
    <property type="molecule type" value="Genomic_DNA"/>
</dbReference>
<sequence>MPAAPASPSPVDSAPGSFRDAVAGYATTHGLVATVETVRDRGEGPAAAVALSADPDTVFDLTMAAVRQGDVPADFQDRHAPTGAGSAHLTWATASAAAFNRHRLGRRLPRYQHDITALAAAHRISAVTVRVLPLRPATVLQQLLGIKHV</sequence>
<gene>
    <name evidence="1" type="ORF">GCM10011374_05010</name>
</gene>
<name>A0A917GGT4_9MICC</name>
<proteinExistence type="predicted"/>
<evidence type="ECO:0000313" key="2">
    <source>
        <dbReference type="Proteomes" id="UP000638848"/>
    </source>
</evidence>
<protein>
    <submittedName>
        <fullName evidence="1">Uncharacterized protein</fullName>
    </submittedName>
</protein>
<dbReference type="AlphaFoldDB" id="A0A917GGT4"/>
<evidence type="ECO:0000313" key="1">
    <source>
        <dbReference type="EMBL" id="GGG45716.1"/>
    </source>
</evidence>
<comment type="caution">
    <text evidence="1">The sequence shown here is derived from an EMBL/GenBank/DDBJ whole genome shotgun (WGS) entry which is preliminary data.</text>
</comment>
<accession>A0A917GGT4</accession>